<evidence type="ECO:0000313" key="3">
    <source>
        <dbReference type="Proteomes" id="UP000501452"/>
    </source>
</evidence>
<keyword evidence="3" id="KW-1185">Reference proteome</keyword>
<geneLocation type="plasmid" evidence="2 3">
    <name>unnamed1</name>
</geneLocation>
<dbReference type="Pfam" id="PF13814">
    <property type="entry name" value="Replic_Relax"/>
    <property type="match status" value="1"/>
</dbReference>
<dbReference type="KEGG" id="rub:GBA63_21700"/>
<evidence type="ECO:0008006" key="4">
    <source>
        <dbReference type="Google" id="ProtNLM"/>
    </source>
</evidence>
<feature type="region of interest" description="Disordered" evidence="1">
    <location>
        <begin position="1"/>
        <end position="87"/>
    </location>
</feature>
<organism evidence="2 3">
    <name type="scientific">Rubrobacter tropicus</name>
    <dbReference type="NCBI Taxonomy" id="2653851"/>
    <lineage>
        <taxon>Bacteria</taxon>
        <taxon>Bacillati</taxon>
        <taxon>Actinomycetota</taxon>
        <taxon>Rubrobacteria</taxon>
        <taxon>Rubrobacterales</taxon>
        <taxon>Rubrobacteraceae</taxon>
        <taxon>Rubrobacter</taxon>
    </lineage>
</organism>
<evidence type="ECO:0000256" key="1">
    <source>
        <dbReference type="SAM" id="MobiDB-lite"/>
    </source>
</evidence>
<evidence type="ECO:0000313" key="2">
    <source>
        <dbReference type="EMBL" id="QIN85336.1"/>
    </source>
</evidence>
<accession>A0A6G8QFP7</accession>
<dbReference type="EMBL" id="CP045120">
    <property type="protein sequence ID" value="QIN85336.1"/>
    <property type="molecule type" value="Genomic_DNA"/>
</dbReference>
<protein>
    <recommendedName>
        <fullName evidence="4">Replication-relaxation</fullName>
    </recommendedName>
</protein>
<keyword evidence="2" id="KW-0614">Plasmid</keyword>
<dbReference type="InterPro" id="IPR025855">
    <property type="entry name" value="Replic_Relax"/>
</dbReference>
<gene>
    <name evidence="2" type="ORF">GBA63_21700</name>
</gene>
<reference evidence="2 3" key="1">
    <citation type="submission" date="2019-10" db="EMBL/GenBank/DDBJ databases">
        <title>Rubrobacter sp nov SCSIO 52090 isolated from a deep-sea sediment in the South China Sea.</title>
        <authorList>
            <person name="Chen R.W."/>
        </authorList>
    </citation>
    <scope>NUCLEOTIDE SEQUENCE [LARGE SCALE GENOMIC DNA]</scope>
    <source>
        <strain evidence="2 3">SCSIO 52909</strain>
        <plasmid evidence="2 3">unnamed1</plasmid>
    </source>
</reference>
<dbReference type="Proteomes" id="UP000501452">
    <property type="component" value="Plasmid unnamed1"/>
</dbReference>
<name>A0A6G8QFP7_9ACTN</name>
<dbReference type="AlphaFoldDB" id="A0A6G8QFP7"/>
<feature type="compositionally biased region" description="Gly residues" evidence="1">
    <location>
        <begin position="1"/>
        <end position="11"/>
    </location>
</feature>
<sequence>MAVLVAGGGALRLGRRPRGPLGGRPAAPRQGPPAARPPPARRVKGPGPGSPRADGARPTTRRETREKGSPSVAKKSSGRGQITPRDERIFRDLYHTRILTTRQIAAMHFPSYETGRRRLYDLKWSGKIENHVFRASTEDSLDEDVNVWMLTSKGFRYVLEDLEKEKPERYPDWPSRRNVRHYLDANEVYVMASGALDAVLGSYPAWEWRDERGASRRWNMGGRERTHRPDAEVRFGDTVYFIERETARSRKSPNHFVNRMEDYAGYIRYARANGAAESFKVMWACDTERDENHAADAGERFAVPTYAGTPREVSQRLKQHAQESVQLAVASGARG</sequence>
<proteinExistence type="predicted"/>